<dbReference type="SUPFAM" id="SSF46785">
    <property type="entry name" value="Winged helix' DNA-binding domain"/>
    <property type="match status" value="1"/>
</dbReference>
<gene>
    <name evidence="5" type="ORF">GCM10023195_50200</name>
</gene>
<dbReference type="EMBL" id="BAABHJ010000018">
    <property type="protein sequence ID" value="GAA4611806.1"/>
    <property type="molecule type" value="Genomic_DNA"/>
</dbReference>
<dbReference type="InterPro" id="IPR023187">
    <property type="entry name" value="Tscrpt_reg_MarR-type_CS"/>
</dbReference>
<feature type="domain" description="HTH marR-type" evidence="4">
    <location>
        <begin position="19"/>
        <end position="153"/>
    </location>
</feature>
<keyword evidence="3" id="KW-0804">Transcription</keyword>
<dbReference type="Pfam" id="PF01047">
    <property type="entry name" value="MarR"/>
    <property type="match status" value="1"/>
</dbReference>
<keyword evidence="2" id="KW-0238">DNA-binding</keyword>
<evidence type="ECO:0000313" key="6">
    <source>
        <dbReference type="Proteomes" id="UP001500212"/>
    </source>
</evidence>
<dbReference type="InterPro" id="IPR000835">
    <property type="entry name" value="HTH_MarR-typ"/>
</dbReference>
<proteinExistence type="predicted"/>
<dbReference type="InterPro" id="IPR036390">
    <property type="entry name" value="WH_DNA-bd_sf"/>
</dbReference>
<comment type="caution">
    <text evidence="5">The sequence shown here is derived from an EMBL/GenBank/DDBJ whole genome shotgun (WGS) entry which is preliminary data.</text>
</comment>
<reference evidence="6" key="1">
    <citation type="journal article" date="2019" name="Int. J. Syst. Evol. Microbiol.">
        <title>The Global Catalogue of Microorganisms (GCM) 10K type strain sequencing project: providing services to taxonomists for standard genome sequencing and annotation.</title>
        <authorList>
            <consortium name="The Broad Institute Genomics Platform"/>
            <consortium name="The Broad Institute Genome Sequencing Center for Infectious Disease"/>
            <person name="Wu L."/>
            <person name="Ma J."/>
        </authorList>
    </citation>
    <scope>NUCLEOTIDE SEQUENCE [LARGE SCALE GENOMIC DNA]</scope>
    <source>
        <strain evidence="6">JCM 17938</strain>
    </source>
</reference>
<dbReference type="Gene3D" id="1.10.10.10">
    <property type="entry name" value="Winged helix-like DNA-binding domain superfamily/Winged helix DNA-binding domain"/>
    <property type="match status" value="1"/>
</dbReference>
<name>A0ABP8TMR2_9ACTN</name>
<keyword evidence="1" id="KW-0805">Transcription regulation</keyword>
<evidence type="ECO:0000256" key="3">
    <source>
        <dbReference type="ARBA" id="ARBA00023163"/>
    </source>
</evidence>
<evidence type="ECO:0000256" key="1">
    <source>
        <dbReference type="ARBA" id="ARBA00023015"/>
    </source>
</evidence>
<sequence>MAERAIEPVINGQGPADDIDAVTSAVLTASRLLVGIALRSLTAVREQVTLPQFRLLVALATHEDTKLVTLADHLAVNPSTAMRMVERLVAAGLIVRRVNPASRREVLLRLTEDGRRLVEEVTARRREELEAIVTAMPADQRARLVEALRAFTDAGGEPPVGATRAWD</sequence>
<protein>
    <submittedName>
        <fullName evidence="5">MarR family transcriptional regulator</fullName>
    </submittedName>
</protein>
<dbReference type="PANTHER" id="PTHR33164:SF94">
    <property type="entry name" value="TRANSCRIPTIONAL REGULATORY PROTEIN-RELATED"/>
    <property type="match status" value="1"/>
</dbReference>
<evidence type="ECO:0000313" key="5">
    <source>
        <dbReference type="EMBL" id="GAA4611806.1"/>
    </source>
</evidence>
<dbReference type="SMART" id="SM00347">
    <property type="entry name" value="HTH_MARR"/>
    <property type="match status" value="1"/>
</dbReference>
<keyword evidence="6" id="KW-1185">Reference proteome</keyword>
<evidence type="ECO:0000256" key="2">
    <source>
        <dbReference type="ARBA" id="ARBA00023125"/>
    </source>
</evidence>
<dbReference type="PANTHER" id="PTHR33164">
    <property type="entry name" value="TRANSCRIPTIONAL REGULATOR, MARR FAMILY"/>
    <property type="match status" value="1"/>
</dbReference>
<dbReference type="PROSITE" id="PS50995">
    <property type="entry name" value="HTH_MARR_2"/>
    <property type="match status" value="1"/>
</dbReference>
<dbReference type="InterPro" id="IPR039422">
    <property type="entry name" value="MarR/SlyA-like"/>
</dbReference>
<dbReference type="PROSITE" id="PS01117">
    <property type="entry name" value="HTH_MARR_1"/>
    <property type="match status" value="1"/>
</dbReference>
<dbReference type="Proteomes" id="UP001500212">
    <property type="component" value="Unassembled WGS sequence"/>
</dbReference>
<dbReference type="RefSeq" id="WP_345359133.1">
    <property type="nucleotide sequence ID" value="NZ_BAABHJ010000018.1"/>
</dbReference>
<dbReference type="InterPro" id="IPR036388">
    <property type="entry name" value="WH-like_DNA-bd_sf"/>
</dbReference>
<evidence type="ECO:0000259" key="4">
    <source>
        <dbReference type="PROSITE" id="PS50995"/>
    </source>
</evidence>
<accession>A0ABP8TMR2</accession>
<organism evidence="5 6">
    <name type="scientific">Actinoallomurus liliacearum</name>
    <dbReference type="NCBI Taxonomy" id="1080073"/>
    <lineage>
        <taxon>Bacteria</taxon>
        <taxon>Bacillati</taxon>
        <taxon>Actinomycetota</taxon>
        <taxon>Actinomycetes</taxon>
        <taxon>Streptosporangiales</taxon>
        <taxon>Thermomonosporaceae</taxon>
        <taxon>Actinoallomurus</taxon>
    </lineage>
</organism>